<dbReference type="EMBL" id="QBLH01003436">
    <property type="protein sequence ID" value="TGZ38381.1"/>
    <property type="molecule type" value="Genomic_DNA"/>
</dbReference>
<reference evidence="7 8" key="1">
    <citation type="journal article" date="2019" name="Philos. Trans. R. Soc. Lond., B, Biol. Sci.">
        <title>Ant behaviour and brain gene expression of defending hosts depend on the ecological success of the intruding social parasite.</title>
        <authorList>
            <person name="Kaur R."/>
            <person name="Stoldt M."/>
            <person name="Jongepier E."/>
            <person name="Feldmeyer B."/>
            <person name="Menzel F."/>
            <person name="Bornberg-Bauer E."/>
            <person name="Foitzik S."/>
        </authorList>
    </citation>
    <scope>NUCLEOTIDE SEQUENCE [LARGE SCALE GENOMIC DNA]</scope>
    <source>
        <tissue evidence="7">Whole body</tissue>
    </source>
</reference>
<comment type="caution">
    <text evidence="7">The sequence shown here is derived from an EMBL/GenBank/DDBJ whole genome shotgun (WGS) entry which is preliminary data.</text>
</comment>
<dbReference type="AlphaFoldDB" id="A0A4S2JQB1"/>
<keyword evidence="6" id="KW-0812">Transmembrane</keyword>
<dbReference type="STRING" id="300112.A0A4S2JQB1"/>
<dbReference type="GO" id="GO:0022857">
    <property type="term" value="F:transmembrane transporter activity"/>
    <property type="evidence" value="ECO:0007669"/>
    <property type="project" value="TreeGrafter"/>
</dbReference>
<keyword evidence="3" id="KW-0040">ANK repeat</keyword>
<proteinExistence type="predicted"/>
<accession>A0A4S2JQB1</accession>
<keyword evidence="2" id="KW-0677">Repeat</keyword>
<feature type="transmembrane region" description="Helical" evidence="6">
    <location>
        <begin position="20"/>
        <end position="40"/>
    </location>
</feature>
<evidence type="ECO:0000256" key="1">
    <source>
        <dbReference type="ARBA" id="ARBA00022448"/>
    </source>
</evidence>
<dbReference type="InterPro" id="IPR052076">
    <property type="entry name" value="TRP_cation_channel"/>
</dbReference>
<evidence type="ECO:0000256" key="4">
    <source>
        <dbReference type="ARBA" id="ARBA00023065"/>
    </source>
</evidence>
<keyword evidence="1" id="KW-0813">Transport</keyword>
<dbReference type="GO" id="GO:0034220">
    <property type="term" value="P:monoatomic ion transmembrane transport"/>
    <property type="evidence" value="ECO:0007669"/>
    <property type="project" value="UniProtKB-KW"/>
</dbReference>
<evidence type="ECO:0008006" key="9">
    <source>
        <dbReference type="Google" id="ProtNLM"/>
    </source>
</evidence>
<keyword evidence="5" id="KW-0407">Ion channel</keyword>
<keyword evidence="6" id="KW-0472">Membrane</keyword>
<protein>
    <recommendedName>
        <fullName evidence="9">Ion transport domain-containing protein</fullName>
    </recommendedName>
</protein>
<organism evidence="7 8">
    <name type="scientific">Temnothorax longispinosus</name>
    <dbReference type="NCBI Taxonomy" id="300112"/>
    <lineage>
        <taxon>Eukaryota</taxon>
        <taxon>Metazoa</taxon>
        <taxon>Ecdysozoa</taxon>
        <taxon>Arthropoda</taxon>
        <taxon>Hexapoda</taxon>
        <taxon>Insecta</taxon>
        <taxon>Pterygota</taxon>
        <taxon>Neoptera</taxon>
        <taxon>Endopterygota</taxon>
        <taxon>Hymenoptera</taxon>
        <taxon>Apocrita</taxon>
        <taxon>Aculeata</taxon>
        <taxon>Formicoidea</taxon>
        <taxon>Formicidae</taxon>
        <taxon>Myrmicinae</taxon>
        <taxon>Temnothorax</taxon>
    </lineage>
</organism>
<keyword evidence="6" id="KW-1133">Transmembrane helix</keyword>
<evidence type="ECO:0000256" key="3">
    <source>
        <dbReference type="ARBA" id="ARBA00023043"/>
    </source>
</evidence>
<dbReference type="GO" id="GO:1902495">
    <property type="term" value="C:transmembrane transporter complex"/>
    <property type="evidence" value="ECO:0007669"/>
    <property type="project" value="TreeGrafter"/>
</dbReference>
<evidence type="ECO:0000313" key="7">
    <source>
        <dbReference type="EMBL" id="TGZ38381.1"/>
    </source>
</evidence>
<dbReference type="PANTHER" id="PTHR47143">
    <property type="entry name" value="TRANSIENT RECEPTOR POTENTIAL CATION CHANNEL PROTEIN PAINLESS"/>
    <property type="match status" value="1"/>
</dbReference>
<dbReference type="Proteomes" id="UP000310200">
    <property type="component" value="Unassembled WGS sequence"/>
</dbReference>
<gene>
    <name evidence="7" type="ORF">DBV15_00471</name>
</gene>
<keyword evidence="8" id="KW-1185">Reference proteome</keyword>
<evidence type="ECO:0000256" key="6">
    <source>
        <dbReference type="SAM" id="Phobius"/>
    </source>
</evidence>
<evidence type="ECO:0000313" key="8">
    <source>
        <dbReference type="Proteomes" id="UP000310200"/>
    </source>
</evidence>
<evidence type="ECO:0000256" key="2">
    <source>
        <dbReference type="ARBA" id="ARBA00022737"/>
    </source>
</evidence>
<sequence>MVFAGEFNSNDIPFVSHPVWSHIAFVLFIFFITIVLINLLNGLAISDTNKILSKAELIGLISRLRLIAYLEDIACGEPFSRFRNSHSLRWNPFGFFTNRILLFPHLENGKITVMCDNLDDYSNSVNRDEHWPILEMDPVIIKQAKRIIFDKNQRSDISDNENIRIVLNKQQQELIVVENALKNLSCALKNLISSN</sequence>
<keyword evidence="4" id="KW-0406">Ion transport</keyword>
<evidence type="ECO:0000256" key="5">
    <source>
        <dbReference type="ARBA" id="ARBA00023303"/>
    </source>
</evidence>
<dbReference type="PANTHER" id="PTHR47143:SF4">
    <property type="entry name" value="TRANSIENT RECEPTOR POTENTIAL CATION CHANNEL PROTEIN PAINLESS"/>
    <property type="match status" value="1"/>
</dbReference>
<name>A0A4S2JQB1_9HYME</name>